<feature type="domain" description="HTH merR-type" evidence="3">
    <location>
        <begin position="5"/>
        <end position="74"/>
    </location>
</feature>
<organism evidence="4 5">
    <name type="scientific">Fodinicola feengrottensis</name>
    <dbReference type="NCBI Taxonomy" id="435914"/>
    <lineage>
        <taxon>Bacteria</taxon>
        <taxon>Bacillati</taxon>
        <taxon>Actinomycetota</taxon>
        <taxon>Actinomycetes</taxon>
        <taxon>Mycobacteriales</taxon>
        <taxon>Fodinicola</taxon>
    </lineage>
</organism>
<dbReference type="InterPro" id="IPR009061">
    <property type="entry name" value="DNA-bd_dom_put_sf"/>
</dbReference>
<name>A0ABN2H4K3_9ACTN</name>
<dbReference type="Pfam" id="PF13411">
    <property type="entry name" value="MerR_1"/>
    <property type="match status" value="1"/>
</dbReference>
<dbReference type="SUPFAM" id="SSF46955">
    <property type="entry name" value="Putative DNA-binding domain"/>
    <property type="match status" value="1"/>
</dbReference>
<sequence>MGMTLLRIGEVARIAGISTRAVRHYHWIGLLPEPARRSNGYRGYEMADVVRVLRVRRLADLGLSLDEVADALADDQGRELREIVVEIAADLAEQEARIRAQRERLLELATREGDLTLSAELAEVLAHWEKRAGDHPAYERERRIAEMIGAAPGGEVVASAYQAVLDDDEITERGLAVARRFEKLTERDAGRPVIDEVAAELIAYAQDVRTKVLTAANAPTVDSDLFLRAVGSDLNSAQRQCFGLLTDEIQKWG</sequence>
<keyword evidence="1" id="KW-0238">DNA-binding</keyword>
<comment type="caution">
    <text evidence="4">The sequence shown here is derived from an EMBL/GenBank/DDBJ whole genome shotgun (WGS) entry which is preliminary data.</text>
</comment>
<dbReference type="Gene3D" id="1.10.1660.10">
    <property type="match status" value="1"/>
</dbReference>
<dbReference type="InterPro" id="IPR047057">
    <property type="entry name" value="MerR_fam"/>
</dbReference>
<dbReference type="SMART" id="SM00422">
    <property type="entry name" value="HTH_MERR"/>
    <property type="match status" value="1"/>
</dbReference>
<keyword evidence="5" id="KW-1185">Reference proteome</keyword>
<evidence type="ECO:0000313" key="4">
    <source>
        <dbReference type="EMBL" id="GAA1681874.1"/>
    </source>
</evidence>
<accession>A0ABN2H4K3</accession>
<dbReference type="EMBL" id="BAAANY010000010">
    <property type="protein sequence ID" value="GAA1681874.1"/>
    <property type="molecule type" value="Genomic_DNA"/>
</dbReference>
<evidence type="ECO:0000256" key="1">
    <source>
        <dbReference type="ARBA" id="ARBA00023125"/>
    </source>
</evidence>
<reference evidence="4 5" key="1">
    <citation type="journal article" date="2019" name="Int. J. Syst. Evol. Microbiol.">
        <title>The Global Catalogue of Microorganisms (GCM) 10K type strain sequencing project: providing services to taxonomists for standard genome sequencing and annotation.</title>
        <authorList>
            <consortium name="The Broad Institute Genomics Platform"/>
            <consortium name="The Broad Institute Genome Sequencing Center for Infectious Disease"/>
            <person name="Wu L."/>
            <person name="Ma J."/>
        </authorList>
    </citation>
    <scope>NUCLEOTIDE SEQUENCE [LARGE SCALE GENOMIC DNA]</scope>
    <source>
        <strain evidence="4 5">JCM 14718</strain>
    </source>
</reference>
<dbReference type="PANTHER" id="PTHR30204:SF93">
    <property type="entry name" value="HTH MERR-TYPE DOMAIN-CONTAINING PROTEIN"/>
    <property type="match status" value="1"/>
</dbReference>
<evidence type="ECO:0000313" key="5">
    <source>
        <dbReference type="Proteomes" id="UP001500618"/>
    </source>
</evidence>
<evidence type="ECO:0000259" key="3">
    <source>
        <dbReference type="PROSITE" id="PS50937"/>
    </source>
</evidence>
<dbReference type="Proteomes" id="UP001500618">
    <property type="component" value="Unassembled WGS sequence"/>
</dbReference>
<gene>
    <name evidence="4" type="ORF">GCM10009765_33800</name>
</gene>
<dbReference type="InterPro" id="IPR000551">
    <property type="entry name" value="MerR-type_HTH_dom"/>
</dbReference>
<keyword evidence="2" id="KW-0175">Coiled coil</keyword>
<proteinExistence type="predicted"/>
<dbReference type="PANTHER" id="PTHR30204">
    <property type="entry name" value="REDOX-CYCLING DRUG-SENSING TRANSCRIPTIONAL ACTIVATOR SOXR"/>
    <property type="match status" value="1"/>
</dbReference>
<feature type="coiled-coil region" evidence="2">
    <location>
        <begin position="84"/>
        <end position="111"/>
    </location>
</feature>
<dbReference type="PRINTS" id="PR00040">
    <property type="entry name" value="HTHMERR"/>
</dbReference>
<protein>
    <submittedName>
        <fullName evidence="4">MerR family transcriptional regulator</fullName>
    </submittedName>
</protein>
<evidence type="ECO:0000256" key="2">
    <source>
        <dbReference type="SAM" id="Coils"/>
    </source>
</evidence>
<dbReference type="PROSITE" id="PS50937">
    <property type="entry name" value="HTH_MERR_2"/>
    <property type="match status" value="1"/>
</dbReference>